<comment type="function">
    <text evidence="7">This is one of the proteins that bind and probably mediate the attachment of the 5S RNA into the large ribosomal subunit, where it forms part of the central protuberance.</text>
</comment>
<dbReference type="HAMAP" id="MF_01337_B">
    <property type="entry name" value="Ribosomal_uL18_B"/>
    <property type="match status" value="1"/>
</dbReference>
<dbReference type="Pfam" id="PF00861">
    <property type="entry name" value="Ribosomal_L18p"/>
    <property type="match status" value="1"/>
</dbReference>
<keyword evidence="5 7" id="KW-0687">Ribonucleoprotein</keyword>
<dbReference type="GO" id="GO:0008097">
    <property type="term" value="F:5S rRNA binding"/>
    <property type="evidence" value="ECO:0007669"/>
    <property type="project" value="TreeGrafter"/>
</dbReference>
<dbReference type="InterPro" id="IPR004389">
    <property type="entry name" value="Ribosomal_uL18_bac-type"/>
</dbReference>
<comment type="caution">
    <text evidence="8">The sequence shown here is derived from an EMBL/GenBank/DDBJ whole genome shotgun (WGS) entry which is preliminary data.</text>
</comment>
<dbReference type="PANTHER" id="PTHR12899">
    <property type="entry name" value="39S RIBOSOMAL PROTEIN L18, MITOCHONDRIAL"/>
    <property type="match status" value="1"/>
</dbReference>
<evidence type="ECO:0000313" key="9">
    <source>
        <dbReference type="Proteomes" id="UP001207116"/>
    </source>
</evidence>
<dbReference type="Gene3D" id="3.30.420.100">
    <property type="match status" value="1"/>
</dbReference>
<dbReference type="EMBL" id="JAPFQP010000004">
    <property type="protein sequence ID" value="MCX2720670.1"/>
    <property type="molecule type" value="Genomic_DNA"/>
</dbReference>
<dbReference type="AlphaFoldDB" id="A0AAE3MMP6"/>
<evidence type="ECO:0000256" key="3">
    <source>
        <dbReference type="ARBA" id="ARBA00022884"/>
    </source>
</evidence>
<evidence type="ECO:0000256" key="6">
    <source>
        <dbReference type="ARBA" id="ARBA00035197"/>
    </source>
</evidence>
<reference evidence="8" key="1">
    <citation type="submission" date="2022-11" db="EMBL/GenBank/DDBJ databases">
        <title>The characterization of three novel Bacteroidetes species and genomic analysis of their roles in tidal elemental geochemical cycles.</title>
        <authorList>
            <person name="Ma K.-J."/>
        </authorList>
    </citation>
    <scope>NUCLEOTIDE SEQUENCE</scope>
    <source>
        <strain evidence="8">M415</strain>
    </source>
</reference>
<keyword evidence="2 7" id="KW-0699">rRNA-binding</keyword>
<evidence type="ECO:0000256" key="7">
    <source>
        <dbReference type="HAMAP-Rule" id="MF_01337"/>
    </source>
</evidence>
<dbReference type="PANTHER" id="PTHR12899:SF3">
    <property type="entry name" value="LARGE RIBOSOMAL SUBUNIT PROTEIN UL18M"/>
    <property type="match status" value="1"/>
</dbReference>
<keyword evidence="3 7" id="KW-0694">RNA-binding</keyword>
<dbReference type="GO" id="GO:0022625">
    <property type="term" value="C:cytosolic large ribosomal subunit"/>
    <property type="evidence" value="ECO:0007669"/>
    <property type="project" value="TreeGrafter"/>
</dbReference>
<dbReference type="GO" id="GO:0003735">
    <property type="term" value="F:structural constituent of ribosome"/>
    <property type="evidence" value="ECO:0007669"/>
    <property type="project" value="InterPro"/>
</dbReference>
<accession>A0AAE3MMP6</accession>
<evidence type="ECO:0000256" key="5">
    <source>
        <dbReference type="ARBA" id="ARBA00023274"/>
    </source>
</evidence>
<evidence type="ECO:0000256" key="1">
    <source>
        <dbReference type="ARBA" id="ARBA00007116"/>
    </source>
</evidence>
<dbReference type="SUPFAM" id="SSF53137">
    <property type="entry name" value="Translational machinery components"/>
    <property type="match status" value="1"/>
</dbReference>
<name>A0AAE3MMP6_9FLAO</name>
<dbReference type="InterPro" id="IPR005484">
    <property type="entry name" value="Ribosomal_uL18_bac/plant/anim"/>
</dbReference>
<comment type="subunit">
    <text evidence="7">Part of the 50S ribosomal subunit; part of the 5S rRNA/L5/L18/L25 subcomplex. Contacts the 5S and 23S rRNAs.</text>
</comment>
<comment type="similarity">
    <text evidence="1 7">Belongs to the universal ribosomal protein uL18 family.</text>
</comment>
<dbReference type="GO" id="GO:0006412">
    <property type="term" value="P:translation"/>
    <property type="evidence" value="ECO:0007669"/>
    <property type="project" value="UniProtKB-UniRule"/>
</dbReference>
<dbReference type="CDD" id="cd00432">
    <property type="entry name" value="Ribosomal_L18_L5e"/>
    <property type="match status" value="1"/>
</dbReference>
<keyword evidence="4 7" id="KW-0689">Ribosomal protein</keyword>
<organism evidence="8 9">
    <name type="scientific">Lentiprolixibacter aurantiacus</name>
    <dbReference type="NCBI Taxonomy" id="2993939"/>
    <lineage>
        <taxon>Bacteria</taxon>
        <taxon>Pseudomonadati</taxon>
        <taxon>Bacteroidota</taxon>
        <taxon>Flavobacteriia</taxon>
        <taxon>Flavobacteriales</taxon>
        <taxon>Flavobacteriaceae</taxon>
        <taxon>Lentiprolixibacter</taxon>
    </lineage>
</organism>
<keyword evidence="9" id="KW-1185">Reference proteome</keyword>
<evidence type="ECO:0000313" key="8">
    <source>
        <dbReference type="EMBL" id="MCX2720670.1"/>
    </source>
</evidence>
<dbReference type="NCBIfam" id="TIGR00060">
    <property type="entry name" value="L18_bact"/>
    <property type="match status" value="1"/>
</dbReference>
<gene>
    <name evidence="7 8" type="primary">rplR</name>
    <name evidence="8" type="ORF">OO016_13735</name>
</gene>
<sequence>MVSQHNKNSMALSKSQRKLRIRRRIRKVSFGTPERPRLSVFRSNKEIYAQVIDDTTGQTLAAASSRDKELSAAKGTKSEIAHEVGKSLAEKAKKAGIEQVAFDRGGNLYHGRVKSLAEGAREGGLNF</sequence>
<dbReference type="InterPro" id="IPR057268">
    <property type="entry name" value="Ribosomal_L18"/>
</dbReference>
<protein>
    <recommendedName>
        <fullName evidence="6 7">Large ribosomal subunit protein uL18</fullName>
    </recommendedName>
</protein>
<dbReference type="Proteomes" id="UP001207116">
    <property type="component" value="Unassembled WGS sequence"/>
</dbReference>
<evidence type="ECO:0000256" key="2">
    <source>
        <dbReference type="ARBA" id="ARBA00022730"/>
    </source>
</evidence>
<evidence type="ECO:0000256" key="4">
    <source>
        <dbReference type="ARBA" id="ARBA00022980"/>
    </source>
</evidence>
<proteinExistence type="inferred from homology"/>
<dbReference type="FunFam" id="3.30.420.100:FF:000001">
    <property type="entry name" value="50S ribosomal protein L18"/>
    <property type="match status" value="1"/>
</dbReference>